<sequence>MGKILGLRCKTAEDKGVGRVEHLILLIGTLVAILVAVVVFKVNIGVSLLLGTLFFGLMIQPIPNVLDTMFLTLTNEATILLILISIEIVFFVNLYSATKMIDEAQSYIVSKVRNLKLLSVIIPSFLGLLPIAGGALLSAPFINMIGNDIGLNKGEKVFVNVWYRHTLLFACPINDALILTAALASVKLSNLIAFLLPSMLVMFACGYPLLMKKRVRTEVTLAGRRSSGISLLPFMLAVTVATILATILNMGLYGIALGTLAGIISLLLIGKPRGSGILKSLMDRRALTISLVLYSAMLLRAIIAGTDVPSSIGSLSLTFPSVIFEMLLPFFLGYMLASISGAIALSFATFAAGMVLRVQDVALIYGSAFLGYTVSPFHLCLVFTAEYLKTNVTSAYRYMLPAAAVTIISLIVMRLV</sequence>
<reference evidence="2 3" key="1">
    <citation type="submission" date="2017-04" db="EMBL/GenBank/DDBJ databases">
        <title>Draft Aigarchaeota genome from a New Zealand hot spring.</title>
        <authorList>
            <person name="Reysenbach A.-L."/>
            <person name="Donaho J.A."/>
            <person name="Gerhart J."/>
            <person name="Kelley J.F."/>
            <person name="Kouba K."/>
            <person name="Podar M."/>
            <person name="Stott M."/>
        </authorList>
    </citation>
    <scope>NUCLEOTIDE SEQUENCE [LARGE SCALE GENOMIC DNA]</scope>
    <source>
        <strain evidence="2">NZ13_MG1</strain>
    </source>
</reference>
<feature type="transmembrane region" description="Helical" evidence="1">
    <location>
        <begin position="396"/>
        <end position="415"/>
    </location>
</feature>
<proteinExistence type="predicted"/>
<accession>A0A2R7Y572</accession>
<dbReference type="Proteomes" id="UP000244066">
    <property type="component" value="Unassembled WGS sequence"/>
</dbReference>
<feature type="transmembrane region" description="Helical" evidence="1">
    <location>
        <begin position="253"/>
        <end position="270"/>
    </location>
</feature>
<evidence type="ECO:0000256" key="1">
    <source>
        <dbReference type="SAM" id="Phobius"/>
    </source>
</evidence>
<feature type="transmembrane region" description="Helical" evidence="1">
    <location>
        <begin position="332"/>
        <end position="356"/>
    </location>
</feature>
<feature type="transmembrane region" description="Helical" evidence="1">
    <location>
        <begin position="78"/>
        <end position="97"/>
    </location>
</feature>
<evidence type="ECO:0000313" key="2">
    <source>
        <dbReference type="EMBL" id="PUA32686.1"/>
    </source>
</evidence>
<dbReference type="EMBL" id="NDWU01000007">
    <property type="protein sequence ID" value="PUA32686.1"/>
    <property type="molecule type" value="Genomic_DNA"/>
</dbReference>
<feature type="transmembrane region" description="Helical" evidence="1">
    <location>
        <begin position="191"/>
        <end position="210"/>
    </location>
</feature>
<comment type="caution">
    <text evidence="2">The sequence shown here is derived from an EMBL/GenBank/DDBJ whole genome shotgun (WGS) entry which is preliminary data.</text>
</comment>
<feature type="transmembrane region" description="Helical" evidence="1">
    <location>
        <begin position="363"/>
        <end position="384"/>
    </location>
</feature>
<name>A0A2R7Y572_9ARCH</name>
<gene>
    <name evidence="2" type="ORF">B9J98_03685</name>
</gene>
<feature type="transmembrane region" description="Helical" evidence="1">
    <location>
        <begin position="20"/>
        <end position="40"/>
    </location>
</feature>
<evidence type="ECO:0000313" key="3">
    <source>
        <dbReference type="Proteomes" id="UP000244066"/>
    </source>
</evidence>
<organism evidence="2 3">
    <name type="scientific">Candidatus Terraquivivens tikiterensis</name>
    <dbReference type="NCBI Taxonomy" id="1980982"/>
    <lineage>
        <taxon>Archaea</taxon>
        <taxon>Nitrososphaerota</taxon>
        <taxon>Candidatus Wolframiiraptoraceae</taxon>
        <taxon>Candidatus Terraquivivens</taxon>
    </lineage>
</organism>
<feature type="transmembrane region" description="Helical" evidence="1">
    <location>
        <begin position="231"/>
        <end position="247"/>
    </location>
</feature>
<keyword evidence="1" id="KW-0812">Transmembrane</keyword>
<dbReference type="Pfam" id="PF04165">
    <property type="entry name" value="DUF401"/>
    <property type="match status" value="1"/>
</dbReference>
<dbReference type="InterPro" id="IPR007294">
    <property type="entry name" value="DUF401"/>
</dbReference>
<evidence type="ECO:0008006" key="4">
    <source>
        <dbReference type="Google" id="ProtNLM"/>
    </source>
</evidence>
<dbReference type="PANTHER" id="PTHR39556">
    <property type="entry name" value="PROTEIN, PUTATIVE-RELATED"/>
    <property type="match status" value="1"/>
</dbReference>
<dbReference type="AlphaFoldDB" id="A0A2R7Y572"/>
<keyword evidence="1" id="KW-1133">Transmembrane helix</keyword>
<feature type="transmembrane region" description="Helical" evidence="1">
    <location>
        <begin position="291"/>
        <end position="312"/>
    </location>
</feature>
<keyword evidence="1" id="KW-0472">Membrane</keyword>
<dbReference type="PANTHER" id="PTHR39556:SF1">
    <property type="entry name" value="PROTEIN, PUTATIVE-RELATED"/>
    <property type="match status" value="1"/>
</dbReference>
<feature type="transmembrane region" description="Helical" evidence="1">
    <location>
        <begin position="117"/>
        <end position="145"/>
    </location>
</feature>
<protein>
    <recommendedName>
        <fullName evidence="4">DUF401 family protein</fullName>
    </recommendedName>
</protein>
<feature type="transmembrane region" description="Helical" evidence="1">
    <location>
        <begin position="46"/>
        <end position="66"/>
    </location>
</feature>